<feature type="transmembrane region" description="Helical" evidence="1">
    <location>
        <begin position="80"/>
        <end position="96"/>
    </location>
</feature>
<comment type="caution">
    <text evidence="2">The sequence shown here is derived from an EMBL/GenBank/DDBJ whole genome shotgun (WGS) entry which is preliminary data.</text>
</comment>
<dbReference type="EMBL" id="MGDI01000019">
    <property type="protein sequence ID" value="OGL53911.1"/>
    <property type="molecule type" value="Genomic_DNA"/>
</dbReference>
<feature type="transmembrane region" description="Helical" evidence="1">
    <location>
        <begin position="222"/>
        <end position="255"/>
    </location>
</feature>
<keyword evidence="1" id="KW-0472">Membrane</keyword>
<accession>A0A1F7SJH0</accession>
<feature type="transmembrane region" description="Helical" evidence="1">
    <location>
        <begin position="49"/>
        <end position="68"/>
    </location>
</feature>
<feature type="transmembrane region" description="Helical" evidence="1">
    <location>
        <begin position="388"/>
        <end position="406"/>
    </location>
</feature>
<feature type="transmembrane region" description="Helical" evidence="1">
    <location>
        <begin position="418"/>
        <end position="434"/>
    </location>
</feature>
<evidence type="ECO:0000256" key="1">
    <source>
        <dbReference type="SAM" id="Phobius"/>
    </source>
</evidence>
<reference evidence="2 3" key="1">
    <citation type="journal article" date="2016" name="Nat. Commun.">
        <title>Thousands of microbial genomes shed light on interconnected biogeochemical processes in an aquifer system.</title>
        <authorList>
            <person name="Anantharaman K."/>
            <person name="Brown C.T."/>
            <person name="Hug L.A."/>
            <person name="Sharon I."/>
            <person name="Castelle C.J."/>
            <person name="Probst A.J."/>
            <person name="Thomas B.C."/>
            <person name="Singh A."/>
            <person name="Wilkins M.J."/>
            <person name="Karaoz U."/>
            <person name="Brodie E.L."/>
            <person name="Williams K.H."/>
            <person name="Hubbard S.S."/>
            <person name="Banfield J.F."/>
        </authorList>
    </citation>
    <scope>NUCLEOTIDE SEQUENCE [LARGE SCALE GENOMIC DNA]</scope>
</reference>
<feature type="transmembrane region" description="Helical" evidence="1">
    <location>
        <begin position="261"/>
        <end position="284"/>
    </location>
</feature>
<keyword evidence="1" id="KW-1133">Transmembrane helix</keyword>
<name>A0A1F7SJH0_9BACT</name>
<protein>
    <submittedName>
        <fullName evidence="2">Uncharacterized protein</fullName>
    </submittedName>
</protein>
<sequence>MFFLIFSLYMSIASLFGILFRSYLIFLAALIILSNFFKRFLFIGGDPGILYNTLLLIPDFFLLFYIICKSKHLFFINKKIFFFLFSLFVSGVIFLSNVLVSIAYIKIFVIYIFFYFFGKETVLKNNYDYDFFKDKFSNFIFLVVIIGTVYIFLQRVNNYFSFEKAWLSSGYATIGGNYFADMGVYRYISIFSGLREAAIYFIIGIFFVYYYNGTFLKVPIKWIIYVCLIGALILVGSRGSLVGLMIAIIVIKYIINKKRLMVLTGVILCIFFLIYFNPVLLNELDEFMMGGVKSSYLRRMLFSASLGARVMFWGEMIPEHLFQGDGLGAYTSAASLGGLNPGSESQIISFLLQGGMLLMIAYLTIVYGIFKIHFLNKSIEKSNGKKNVSLNIVILILMLIIFDSLFNPTLDSRATSVVFWYYLGVLYTYFTYFAKYRKNLYSKTFVKRSTNENTVCA</sequence>
<evidence type="ECO:0000313" key="3">
    <source>
        <dbReference type="Proteomes" id="UP000178082"/>
    </source>
</evidence>
<feature type="transmembrane region" description="Helical" evidence="1">
    <location>
        <begin position="296"/>
        <end position="314"/>
    </location>
</feature>
<feature type="transmembrane region" description="Helical" evidence="1">
    <location>
        <begin position="187"/>
        <end position="210"/>
    </location>
</feature>
<feature type="transmembrane region" description="Helical" evidence="1">
    <location>
        <begin position="139"/>
        <end position="156"/>
    </location>
</feature>
<organism evidence="2 3">
    <name type="scientific">Candidatus Schekmanbacteria bacterium RIFCSPLOWO2_12_FULL_38_15</name>
    <dbReference type="NCBI Taxonomy" id="1817883"/>
    <lineage>
        <taxon>Bacteria</taxon>
        <taxon>Candidatus Schekmaniibacteriota</taxon>
    </lineage>
</organism>
<feature type="transmembrane region" description="Helical" evidence="1">
    <location>
        <begin position="12"/>
        <end position="37"/>
    </location>
</feature>
<dbReference type="AlphaFoldDB" id="A0A1F7SJH0"/>
<dbReference type="Proteomes" id="UP000178082">
    <property type="component" value="Unassembled WGS sequence"/>
</dbReference>
<feature type="transmembrane region" description="Helical" evidence="1">
    <location>
        <begin position="347"/>
        <end position="367"/>
    </location>
</feature>
<evidence type="ECO:0000313" key="2">
    <source>
        <dbReference type="EMBL" id="OGL53911.1"/>
    </source>
</evidence>
<dbReference type="STRING" id="1817883.A3G31_00730"/>
<keyword evidence="1" id="KW-0812">Transmembrane</keyword>
<gene>
    <name evidence="2" type="ORF">A3G31_00730</name>
</gene>
<proteinExistence type="predicted"/>